<evidence type="ECO:0000313" key="5">
    <source>
        <dbReference type="EMBL" id="OXV11672.1"/>
    </source>
</evidence>
<evidence type="ECO:0000256" key="1">
    <source>
        <dbReference type="SAM" id="MobiDB-lite"/>
    </source>
</evidence>
<evidence type="ECO:0000259" key="3">
    <source>
        <dbReference type="Pfam" id="PF23391"/>
    </source>
</evidence>
<feature type="compositionally biased region" description="Polar residues" evidence="1">
    <location>
        <begin position="490"/>
        <end position="517"/>
    </location>
</feature>
<feature type="domain" description="DUF7100" evidence="3">
    <location>
        <begin position="5"/>
        <end position="335"/>
    </location>
</feature>
<dbReference type="Pfam" id="PF23392">
    <property type="entry name" value="DUF7101"/>
    <property type="match status" value="1"/>
</dbReference>
<feature type="domain" description="DUF7101" evidence="4">
    <location>
        <begin position="347"/>
        <end position="438"/>
    </location>
</feature>
<dbReference type="InterPro" id="IPR055526">
    <property type="entry name" value="DUF7100"/>
</dbReference>
<dbReference type="Pfam" id="PF23391">
    <property type="entry name" value="DUF7100"/>
    <property type="match status" value="1"/>
</dbReference>
<organism evidence="5 6">
    <name type="scientific">Elaphomyces granulatus</name>
    <dbReference type="NCBI Taxonomy" id="519963"/>
    <lineage>
        <taxon>Eukaryota</taxon>
        <taxon>Fungi</taxon>
        <taxon>Dikarya</taxon>
        <taxon>Ascomycota</taxon>
        <taxon>Pezizomycotina</taxon>
        <taxon>Eurotiomycetes</taxon>
        <taxon>Eurotiomycetidae</taxon>
        <taxon>Eurotiales</taxon>
        <taxon>Elaphomycetaceae</taxon>
        <taxon>Elaphomyces</taxon>
    </lineage>
</organism>
<evidence type="ECO:0008006" key="7">
    <source>
        <dbReference type="Google" id="ProtNLM"/>
    </source>
</evidence>
<dbReference type="InterPro" id="IPR015943">
    <property type="entry name" value="WD40/YVTN_repeat-like_dom_sf"/>
</dbReference>
<name>A0A232M5Q7_9EURO</name>
<dbReference type="OrthoDB" id="5321461at2759"/>
<dbReference type="InterPro" id="IPR055527">
    <property type="entry name" value="DUF7101"/>
</dbReference>
<evidence type="ECO:0000313" key="6">
    <source>
        <dbReference type="Proteomes" id="UP000243515"/>
    </source>
</evidence>
<feature type="domain" description="DUF7099" evidence="2">
    <location>
        <begin position="590"/>
        <end position="955"/>
    </location>
</feature>
<feature type="compositionally biased region" description="Low complexity" evidence="1">
    <location>
        <begin position="471"/>
        <end position="484"/>
    </location>
</feature>
<accession>A0A232M5Q7</accession>
<dbReference type="Pfam" id="PF23388">
    <property type="entry name" value="DUF7099"/>
    <property type="match status" value="1"/>
</dbReference>
<dbReference type="EMBL" id="NPHW01002358">
    <property type="protein sequence ID" value="OXV11672.1"/>
    <property type="molecule type" value="Genomic_DNA"/>
</dbReference>
<dbReference type="AlphaFoldDB" id="A0A232M5Q7"/>
<sequence length="1008" mass="112365">MATPSSSLFMRLVSACRLLSLRSDVDDIILELLGRFSLERVYADSHKDAYQQLVITLLVQLNTIFYIQRLSLPSEHQAATPQLGFLVTWEVALRTIEFVLNIIADGRDTLWEARATCNEHLSTLLLSVFRILTLHPKVPANLKAKGRRDRFTHVSRSLECVCDRYPGSTPCLLLVCKDITNALLSQPDALAPPYRMKYELPTLATKLYPLPDCLSPHSVSGLIPEDGSYRDWLTQFLALRDVSQFIIGAFVQYATNKESRDFGLQAASARSRDAVLHAVDRMQVPSHIPREQLVATFKPIFEVVLRDSSDLVQCVSADQWDDEIDAIDALCLRLTDRQVIHRVSDHEVMRSISEVTRSFAALGDPNGQFRSANPSLYVVNCRMCHFAGYSSPQGLANFRLPRDTFEIPLPRQSKCNHCGEGVTMMREIPLIRQTWERLRPLESNADTIIVQRHSTTQFQLVPQKLERSMLSTTSHGSTGTSRSGPIPGSPFSTQRSSYSKDTPRTRSSPENTISYNRTPPVPTQRLNDWQRSLNDAIEPNVSRSALAVPVESTTSSLLSSPSIIEKSKSKWRPKLPVLRRDSRKSGDAVSLSSSVLEGQKLEEIQLKCLANAAKAVAKGRSARNINVCLSLNSHHALFWNQVSLHIWDVGTSPSTLKQMVSTEFACVLAAMTNLYLAYVVGNRDQKLTLRIKNLLEPSLPVVEHRMASSPWCRSIAICPTENYVVLGFENATVRFFDTTNSQRPREDRLILEHAECNNDCPSVDTLSFSNDGLGLLASIRNSKNGTIQIYQWRFPFLEFQELWSCRYRVPLHELEDNGVTSALLLSNHRGGEGLVCITTWTQSGVPMLFQPNGGQKTEIRSDASNRQGRLGTRIQCAAFSPSGTKLALVNDKGHLYQVSNPMSTPLEMQKISDSKGFTGKSDSYAMSFVKLPDDDVILLAWADSQKGIGFIKKVPITSAGDINFPPKPNIPEEAITSPNQSGQIDRTDNNKGPVELFAWDGHAIKGVS</sequence>
<comment type="caution">
    <text evidence="5">The sequence shown here is derived from an EMBL/GenBank/DDBJ whole genome shotgun (WGS) entry which is preliminary data.</text>
</comment>
<evidence type="ECO:0000259" key="2">
    <source>
        <dbReference type="Pfam" id="PF23388"/>
    </source>
</evidence>
<feature type="region of interest" description="Disordered" evidence="1">
    <location>
        <begin position="469"/>
        <end position="523"/>
    </location>
</feature>
<evidence type="ECO:0000259" key="4">
    <source>
        <dbReference type="Pfam" id="PF23392"/>
    </source>
</evidence>
<protein>
    <recommendedName>
        <fullName evidence="7">WD40 repeat protein</fullName>
    </recommendedName>
</protein>
<reference evidence="5 6" key="1">
    <citation type="journal article" date="2015" name="Environ. Microbiol.">
        <title>Metagenome sequence of Elaphomyces granulatus from sporocarp tissue reveals Ascomycota ectomycorrhizal fingerprints of genome expansion and a Proteobacteria-rich microbiome.</title>
        <authorList>
            <person name="Quandt C.A."/>
            <person name="Kohler A."/>
            <person name="Hesse C.N."/>
            <person name="Sharpton T.J."/>
            <person name="Martin F."/>
            <person name="Spatafora J.W."/>
        </authorList>
    </citation>
    <scope>NUCLEOTIDE SEQUENCE [LARGE SCALE GENOMIC DNA]</scope>
    <source>
        <strain evidence="5 6">OSC145934</strain>
    </source>
</reference>
<dbReference type="SUPFAM" id="SSF82171">
    <property type="entry name" value="DPP6 N-terminal domain-like"/>
    <property type="match status" value="1"/>
</dbReference>
<dbReference type="InterPro" id="IPR055525">
    <property type="entry name" value="DUF7099"/>
</dbReference>
<feature type="region of interest" description="Disordered" evidence="1">
    <location>
        <begin position="962"/>
        <end position="988"/>
    </location>
</feature>
<gene>
    <name evidence="5" type="ORF">Egran_00567</name>
</gene>
<dbReference type="Proteomes" id="UP000243515">
    <property type="component" value="Unassembled WGS sequence"/>
</dbReference>
<dbReference type="Gene3D" id="2.130.10.10">
    <property type="entry name" value="YVTN repeat-like/Quinoprotein amine dehydrogenase"/>
    <property type="match status" value="1"/>
</dbReference>
<keyword evidence="6" id="KW-1185">Reference proteome</keyword>
<proteinExistence type="predicted"/>